<feature type="transmembrane region" description="Helical" evidence="7">
    <location>
        <begin position="779"/>
        <end position="799"/>
    </location>
</feature>
<keyword evidence="5" id="KW-0804">Transcription</keyword>
<dbReference type="PANTHER" id="PTHR43547:SF2">
    <property type="entry name" value="HYBRID SIGNAL TRANSDUCTION HISTIDINE KINASE C"/>
    <property type="match status" value="1"/>
</dbReference>
<dbReference type="InterPro" id="IPR011110">
    <property type="entry name" value="Reg_prop"/>
</dbReference>
<feature type="modified residue" description="4-aspartylphosphate" evidence="6">
    <location>
        <position position="1144"/>
    </location>
</feature>
<dbReference type="SUPFAM" id="SSF46689">
    <property type="entry name" value="Homeodomain-like"/>
    <property type="match status" value="1"/>
</dbReference>
<comment type="catalytic activity">
    <reaction evidence="1">
        <text>ATP + protein L-histidine = ADP + protein N-phospho-L-histidine.</text>
        <dbReference type="EC" id="2.7.13.3"/>
    </reaction>
</comment>
<evidence type="ECO:0000256" key="1">
    <source>
        <dbReference type="ARBA" id="ARBA00000085"/>
    </source>
</evidence>
<evidence type="ECO:0000259" key="9">
    <source>
        <dbReference type="PROSITE" id="PS50109"/>
    </source>
</evidence>
<dbReference type="RefSeq" id="WP_376883886.1">
    <property type="nucleotide sequence ID" value="NZ_JBHUHR010000015.1"/>
</dbReference>
<evidence type="ECO:0000256" key="7">
    <source>
        <dbReference type="SAM" id="Phobius"/>
    </source>
</evidence>
<keyword evidence="7" id="KW-0812">Transmembrane</keyword>
<dbReference type="InterPro" id="IPR013783">
    <property type="entry name" value="Ig-like_fold"/>
</dbReference>
<keyword evidence="4" id="KW-0805">Transcription regulation</keyword>
<dbReference type="Gene3D" id="1.10.287.130">
    <property type="match status" value="1"/>
</dbReference>
<dbReference type="InterPro" id="IPR003661">
    <property type="entry name" value="HisK_dim/P_dom"/>
</dbReference>
<dbReference type="InterPro" id="IPR011123">
    <property type="entry name" value="Y_Y_Y"/>
</dbReference>
<dbReference type="Gene3D" id="3.40.50.2300">
    <property type="match status" value="1"/>
</dbReference>
<dbReference type="SUPFAM" id="SSF55874">
    <property type="entry name" value="ATPase domain of HSP90 chaperone/DNA topoisomerase II/histidine kinase"/>
    <property type="match status" value="1"/>
</dbReference>
<dbReference type="EMBL" id="JBHUHR010000015">
    <property type="protein sequence ID" value="MFD2034048.1"/>
    <property type="molecule type" value="Genomic_DNA"/>
</dbReference>
<evidence type="ECO:0000313" key="12">
    <source>
        <dbReference type="Proteomes" id="UP001597361"/>
    </source>
</evidence>
<evidence type="ECO:0000256" key="6">
    <source>
        <dbReference type="PROSITE-ProRule" id="PRU00169"/>
    </source>
</evidence>
<dbReference type="InterPro" id="IPR009057">
    <property type="entry name" value="Homeodomain-like_sf"/>
</dbReference>
<dbReference type="Gene3D" id="3.30.565.10">
    <property type="entry name" value="Histidine kinase-like ATPase, C-terminal domain"/>
    <property type="match status" value="1"/>
</dbReference>
<evidence type="ECO:0000256" key="3">
    <source>
        <dbReference type="ARBA" id="ARBA00022553"/>
    </source>
</evidence>
<reference evidence="12" key="1">
    <citation type="journal article" date="2019" name="Int. J. Syst. Evol. Microbiol.">
        <title>The Global Catalogue of Microorganisms (GCM) 10K type strain sequencing project: providing services to taxonomists for standard genome sequencing and annotation.</title>
        <authorList>
            <consortium name="The Broad Institute Genomics Platform"/>
            <consortium name="The Broad Institute Genome Sequencing Center for Infectious Disease"/>
            <person name="Wu L."/>
            <person name="Ma J."/>
        </authorList>
    </citation>
    <scope>NUCLEOTIDE SEQUENCE [LARGE SCALE GENOMIC DNA]</scope>
    <source>
        <strain evidence="12">CGMCC 1.15180</strain>
    </source>
</reference>
<dbReference type="Gene3D" id="1.10.10.60">
    <property type="entry name" value="Homeodomain-like"/>
    <property type="match status" value="1"/>
</dbReference>
<feature type="domain" description="HTH araC/xylS-type" evidence="8">
    <location>
        <begin position="1244"/>
        <end position="1343"/>
    </location>
</feature>
<feature type="domain" description="Histidine kinase" evidence="9">
    <location>
        <begin position="835"/>
        <end position="1057"/>
    </location>
</feature>
<organism evidence="11 12">
    <name type="scientific">Belliella marina</name>
    <dbReference type="NCBI Taxonomy" id="1644146"/>
    <lineage>
        <taxon>Bacteria</taxon>
        <taxon>Pseudomonadati</taxon>
        <taxon>Bacteroidota</taxon>
        <taxon>Cytophagia</taxon>
        <taxon>Cytophagales</taxon>
        <taxon>Cyclobacteriaceae</taxon>
        <taxon>Belliella</taxon>
    </lineage>
</organism>
<dbReference type="InterPro" id="IPR011006">
    <property type="entry name" value="CheY-like_superfamily"/>
</dbReference>
<keyword evidence="3 6" id="KW-0597">Phosphoprotein</keyword>
<dbReference type="InterPro" id="IPR018060">
    <property type="entry name" value="HTH_AraC"/>
</dbReference>
<dbReference type="SMART" id="SM00342">
    <property type="entry name" value="HTH_ARAC"/>
    <property type="match status" value="1"/>
</dbReference>
<gene>
    <name evidence="11" type="ORF">ACFSKL_04555</name>
</gene>
<dbReference type="CDD" id="cd00082">
    <property type="entry name" value="HisKA"/>
    <property type="match status" value="1"/>
</dbReference>
<evidence type="ECO:0000313" key="11">
    <source>
        <dbReference type="EMBL" id="MFD2034048.1"/>
    </source>
</evidence>
<sequence>MIVKSLVKALLIVGLLILRNHCNAQELYFNNLTIKDGLPTNVISDIVQDKYGFLWVSTNAGLARYDGNNFSIFRKSNQDVSIPSNLLTALLPCGDDLWVGSWKGLSKINIKTLEVTRVHLDNINIIRTLHLGRDNTLWIGTGSGIVRYDLVTGKYRVYDKENSNLSHNMIRSIFEDKMGNVWVGTFDGLNYMRNGLEEFTQLLLPTNGNLALDNMLILDIKPSLNEDPNLWIGTGQGLFRVHSQKMEVLPIEPEEKIFSNKVIKTIFQDDQGQLWLGTDFGLNIYDPISTENTQHFHHPLYPYSIANNVIWRIYEDRNGVIWLASSNGLSKVNKNGNFYTVHDISSKGQGIGNQIKSLIVSKQGDYWLATQHGVIQMDPDTESKTIFNSQSKPERRLIADNVSALLEDQRGRIWIGTVGGINIWDSKENRMYEIRADSINGLHSNYIGHFCQEPDGTIWMSAWQGGLYRLANTDGQLDSVYFDEVSDLESSSEKFVYGGGGIWTIEYDELYRVDPETLQARPIPTFNKAVDRQMINTLYFSKKGEVWAGTLNGLIQYDPKLDSVTIHDVLSVSDEIISSITEDGGGNIWSVSNSSIQKFDPNAGKLHSYPLESHLPIKSFYYNCAARRDDGRLIFGGDNGFISFSPFQIQTSKGQPPIYITGLEVNNRSVKINELINGRILLEQDISFVEQLTLDYDERSFALQFSALDFLQPEQNRYAYQLQDFEDIWHQVSGTKNKAVYSNVPAGEYTFLVKSINLKGQNETAISSLKIHVLPPFLLRWYFVVGYVVAIIGLVYIALKTYAGRVKLTNELKISKLKVEHSQELEKMKENFFTNISHELRTPISLILPPLHQLQTQQNLNENSHKLIQLAEKNASRLLKLVNQVLDFNKIPDHGVQLHIQKIDLIPFCHQVFAMFEDTAQRHHIQYGFEHIDKDTTLWADADKLETILFNLLSNAFKFTPDYGEITLCVSEKLKDGDFPPLIHIEVIDSGVGIEEESQRHIFDRFFQAAAGKEYSSGSGIGLTLVKEYVSLHQGEITVKSQLNRGTAFMVTLPMGHGLAPSACVMEENRQERKGMPVHSPYQNSVQIDIASDKTTILLIDDNPEIIEFIVTSLGYKYHFITAENGEEGLFKANRFLPNIIVSDIMMPVMDGISFCSKIKENPMTSPISIILLTAKALPANQLEGIRVGADAYLTKPFEIPLLEAYIDQLLARREELGLYFRKELMGLSDQPKGMDNEDNIFVKKVMDIIEANISNPDLSVEMISREMAMSSTHLYRKLKANTDHSAKELIQKYRLKKASLMLQNKEGNVSEIVFQVGFNSLSYFSRAFKSEYGMSPKQYQEKFNGRK</sequence>
<dbReference type="InterPro" id="IPR004358">
    <property type="entry name" value="Sig_transdc_His_kin-like_C"/>
</dbReference>
<dbReference type="Pfam" id="PF07495">
    <property type="entry name" value="Y_Y_Y"/>
    <property type="match status" value="1"/>
</dbReference>
<dbReference type="InterPro" id="IPR001789">
    <property type="entry name" value="Sig_transdc_resp-reg_receiver"/>
</dbReference>
<dbReference type="PROSITE" id="PS01124">
    <property type="entry name" value="HTH_ARAC_FAMILY_2"/>
    <property type="match status" value="1"/>
</dbReference>
<dbReference type="SMART" id="SM00448">
    <property type="entry name" value="REC"/>
    <property type="match status" value="1"/>
</dbReference>
<dbReference type="InterPro" id="IPR015943">
    <property type="entry name" value="WD40/YVTN_repeat-like_dom_sf"/>
</dbReference>
<dbReference type="SUPFAM" id="SSF52172">
    <property type="entry name" value="CheY-like"/>
    <property type="match status" value="1"/>
</dbReference>
<dbReference type="InterPro" id="IPR003594">
    <property type="entry name" value="HATPase_dom"/>
</dbReference>
<dbReference type="Pfam" id="PF00072">
    <property type="entry name" value="Response_reg"/>
    <property type="match status" value="1"/>
</dbReference>
<protein>
    <recommendedName>
        <fullName evidence="2">histidine kinase</fullName>
        <ecNumber evidence="2">2.7.13.3</ecNumber>
    </recommendedName>
</protein>
<accession>A0ABW4VLA3</accession>
<dbReference type="Pfam" id="PF12833">
    <property type="entry name" value="HTH_18"/>
    <property type="match status" value="1"/>
</dbReference>
<dbReference type="PROSITE" id="PS50109">
    <property type="entry name" value="HIS_KIN"/>
    <property type="match status" value="1"/>
</dbReference>
<keyword evidence="7" id="KW-0472">Membrane</keyword>
<dbReference type="Pfam" id="PF07494">
    <property type="entry name" value="Reg_prop"/>
    <property type="match status" value="5"/>
</dbReference>
<dbReference type="PANTHER" id="PTHR43547">
    <property type="entry name" value="TWO-COMPONENT HISTIDINE KINASE"/>
    <property type="match status" value="1"/>
</dbReference>
<evidence type="ECO:0000256" key="2">
    <source>
        <dbReference type="ARBA" id="ARBA00012438"/>
    </source>
</evidence>
<evidence type="ECO:0000259" key="8">
    <source>
        <dbReference type="PROSITE" id="PS01124"/>
    </source>
</evidence>
<dbReference type="Proteomes" id="UP001597361">
    <property type="component" value="Unassembled WGS sequence"/>
</dbReference>
<dbReference type="Gene3D" id="2.60.40.10">
    <property type="entry name" value="Immunoglobulins"/>
    <property type="match status" value="1"/>
</dbReference>
<proteinExistence type="predicted"/>
<dbReference type="EC" id="2.7.13.3" evidence="2"/>
<dbReference type="SMART" id="SM00388">
    <property type="entry name" value="HisKA"/>
    <property type="match status" value="1"/>
</dbReference>
<dbReference type="SUPFAM" id="SSF47384">
    <property type="entry name" value="Homodimeric domain of signal transducing histidine kinase"/>
    <property type="match status" value="1"/>
</dbReference>
<dbReference type="SUPFAM" id="SSF63829">
    <property type="entry name" value="Calcium-dependent phosphotriesterase"/>
    <property type="match status" value="3"/>
</dbReference>
<evidence type="ECO:0000259" key="10">
    <source>
        <dbReference type="PROSITE" id="PS50110"/>
    </source>
</evidence>
<evidence type="ECO:0000256" key="5">
    <source>
        <dbReference type="ARBA" id="ARBA00023163"/>
    </source>
</evidence>
<keyword evidence="7" id="KW-1133">Transmembrane helix</keyword>
<dbReference type="InterPro" id="IPR036097">
    <property type="entry name" value="HisK_dim/P_sf"/>
</dbReference>
<dbReference type="Gene3D" id="2.130.10.10">
    <property type="entry name" value="YVTN repeat-like/Quinoprotein amine dehydrogenase"/>
    <property type="match status" value="3"/>
</dbReference>
<dbReference type="Pfam" id="PF00512">
    <property type="entry name" value="HisKA"/>
    <property type="match status" value="1"/>
</dbReference>
<dbReference type="PRINTS" id="PR00344">
    <property type="entry name" value="BCTRLSENSOR"/>
</dbReference>
<dbReference type="InterPro" id="IPR036890">
    <property type="entry name" value="HATPase_C_sf"/>
</dbReference>
<dbReference type="InterPro" id="IPR005467">
    <property type="entry name" value="His_kinase_dom"/>
</dbReference>
<keyword evidence="12" id="KW-1185">Reference proteome</keyword>
<feature type="domain" description="Response regulatory" evidence="10">
    <location>
        <begin position="1096"/>
        <end position="1211"/>
    </location>
</feature>
<comment type="caution">
    <text evidence="11">The sequence shown here is derived from an EMBL/GenBank/DDBJ whole genome shotgun (WGS) entry which is preliminary data.</text>
</comment>
<dbReference type="SMART" id="SM00387">
    <property type="entry name" value="HATPase_c"/>
    <property type="match status" value="1"/>
</dbReference>
<name>A0ABW4VLA3_9BACT</name>
<dbReference type="Pfam" id="PF02518">
    <property type="entry name" value="HATPase_c"/>
    <property type="match status" value="1"/>
</dbReference>
<evidence type="ECO:0000256" key="4">
    <source>
        <dbReference type="ARBA" id="ARBA00023015"/>
    </source>
</evidence>
<dbReference type="PROSITE" id="PS50110">
    <property type="entry name" value="RESPONSE_REGULATORY"/>
    <property type="match status" value="1"/>
</dbReference>